<accession>A0A1D1V2N6</accession>
<protein>
    <submittedName>
        <fullName evidence="1">Uncharacterized protein</fullName>
    </submittedName>
</protein>
<name>A0A1D1V2N6_RAMVA</name>
<dbReference type="AlphaFoldDB" id="A0A1D1V2N6"/>
<gene>
    <name evidence="1" type="primary">RvY_06039-1</name>
    <name evidence="1" type="synonym">RvY_06039.1</name>
    <name evidence="1" type="ORF">RvY_06039</name>
</gene>
<comment type="caution">
    <text evidence="1">The sequence shown here is derived from an EMBL/GenBank/DDBJ whole genome shotgun (WGS) entry which is preliminary data.</text>
</comment>
<keyword evidence="2" id="KW-1185">Reference proteome</keyword>
<dbReference type="Proteomes" id="UP000186922">
    <property type="component" value="Unassembled WGS sequence"/>
</dbReference>
<evidence type="ECO:0000313" key="2">
    <source>
        <dbReference type="Proteomes" id="UP000186922"/>
    </source>
</evidence>
<organism evidence="1 2">
    <name type="scientific">Ramazzottius varieornatus</name>
    <name type="common">Water bear</name>
    <name type="synonym">Tardigrade</name>
    <dbReference type="NCBI Taxonomy" id="947166"/>
    <lineage>
        <taxon>Eukaryota</taxon>
        <taxon>Metazoa</taxon>
        <taxon>Ecdysozoa</taxon>
        <taxon>Tardigrada</taxon>
        <taxon>Eutardigrada</taxon>
        <taxon>Parachela</taxon>
        <taxon>Hypsibioidea</taxon>
        <taxon>Ramazzottiidae</taxon>
        <taxon>Ramazzottius</taxon>
    </lineage>
</organism>
<dbReference type="EMBL" id="BDGG01000002">
    <property type="protein sequence ID" value="GAU94222.1"/>
    <property type="molecule type" value="Genomic_DNA"/>
</dbReference>
<reference evidence="1 2" key="1">
    <citation type="journal article" date="2016" name="Nat. Commun.">
        <title>Extremotolerant tardigrade genome and improved radiotolerance of human cultured cells by tardigrade-unique protein.</title>
        <authorList>
            <person name="Hashimoto T."/>
            <person name="Horikawa D.D."/>
            <person name="Saito Y."/>
            <person name="Kuwahara H."/>
            <person name="Kozuka-Hata H."/>
            <person name="Shin-I T."/>
            <person name="Minakuchi Y."/>
            <person name="Ohishi K."/>
            <person name="Motoyama A."/>
            <person name="Aizu T."/>
            <person name="Enomoto A."/>
            <person name="Kondo K."/>
            <person name="Tanaka S."/>
            <person name="Hara Y."/>
            <person name="Koshikawa S."/>
            <person name="Sagara H."/>
            <person name="Miura T."/>
            <person name="Yokobori S."/>
            <person name="Miyagawa K."/>
            <person name="Suzuki Y."/>
            <person name="Kubo T."/>
            <person name="Oyama M."/>
            <person name="Kohara Y."/>
            <person name="Fujiyama A."/>
            <person name="Arakawa K."/>
            <person name="Katayama T."/>
            <person name="Toyoda A."/>
            <person name="Kunieda T."/>
        </authorList>
    </citation>
    <scope>NUCLEOTIDE SEQUENCE [LARGE SCALE GENOMIC DNA]</scope>
    <source>
        <strain evidence="1 2">YOKOZUNA-1</strain>
    </source>
</reference>
<evidence type="ECO:0000313" key="1">
    <source>
        <dbReference type="EMBL" id="GAU94222.1"/>
    </source>
</evidence>
<sequence>MHWYTTVTSPSSVRCGDRYLDTTEADFLGRLFARFAEMRAPKCQRCLDCMHPSEPADDEDLNE</sequence>
<proteinExistence type="predicted"/>